<dbReference type="Pfam" id="PF00089">
    <property type="entry name" value="Trypsin"/>
    <property type="match status" value="1"/>
</dbReference>
<dbReference type="GO" id="GO:0004252">
    <property type="term" value="F:serine-type endopeptidase activity"/>
    <property type="evidence" value="ECO:0007669"/>
    <property type="project" value="InterPro"/>
</dbReference>
<dbReference type="OMA" id="NCQNDAG"/>
<evidence type="ECO:0000256" key="1">
    <source>
        <dbReference type="ARBA" id="ARBA00023157"/>
    </source>
</evidence>
<dbReference type="SMART" id="SM00020">
    <property type="entry name" value="Tryp_SPc"/>
    <property type="match status" value="1"/>
</dbReference>
<dbReference type="PROSITE" id="PS00135">
    <property type="entry name" value="TRYPSIN_SER"/>
    <property type="match status" value="1"/>
</dbReference>
<organism evidence="4 5">
    <name type="scientific">Scyliorhinus torazame</name>
    <name type="common">Cloudy catshark</name>
    <name type="synonym">Catulus torazame</name>
    <dbReference type="NCBI Taxonomy" id="75743"/>
    <lineage>
        <taxon>Eukaryota</taxon>
        <taxon>Metazoa</taxon>
        <taxon>Chordata</taxon>
        <taxon>Craniata</taxon>
        <taxon>Vertebrata</taxon>
        <taxon>Chondrichthyes</taxon>
        <taxon>Elasmobranchii</taxon>
        <taxon>Galeomorphii</taxon>
        <taxon>Galeoidea</taxon>
        <taxon>Carcharhiniformes</taxon>
        <taxon>Scyliorhinidae</taxon>
        <taxon>Scyliorhinus</taxon>
    </lineage>
</organism>
<protein>
    <recommendedName>
        <fullName evidence="3">Peptidase S1 domain-containing protein</fullName>
    </recommendedName>
</protein>
<dbReference type="PRINTS" id="PR00722">
    <property type="entry name" value="CHYMOTRYPSIN"/>
</dbReference>
<sequence>MGVPGRFAVVLGEHNLERKGNEYLRHIQLIITHPRWNPLVLEDGNDIALLRMAQPAYATTDVQIAALPTLNEILPNGYPCYITGWGLTQPFGLPSPTLQEALLSVVDHATCTSPYWWSYMVTENMVCAGGDGVMAGCQGDSGGPLNCQNDAGLWVIHGIVSFGPIYCVMDKKPTVFTRVSAYTDWVYQTMEQNGGT</sequence>
<comment type="caution">
    <text evidence="4">The sequence shown here is derived from an EMBL/GenBank/DDBJ whole genome shotgun (WGS) entry which is preliminary data.</text>
</comment>
<dbReference type="InterPro" id="IPR009003">
    <property type="entry name" value="Peptidase_S1_PA"/>
</dbReference>
<dbReference type="AlphaFoldDB" id="A0A401PWD9"/>
<dbReference type="InterPro" id="IPR043504">
    <property type="entry name" value="Peptidase_S1_PA_chymotrypsin"/>
</dbReference>
<dbReference type="InterPro" id="IPR001254">
    <property type="entry name" value="Trypsin_dom"/>
</dbReference>
<feature type="domain" description="Peptidase S1" evidence="3">
    <location>
        <begin position="1"/>
        <end position="191"/>
    </location>
</feature>
<dbReference type="GO" id="GO:0005615">
    <property type="term" value="C:extracellular space"/>
    <property type="evidence" value="ECO:0007669"/>
    <property type="project" value="TreeGrafter"/>
</dbReference>
<evidence type="ECO:0000259" key="3">
    <source>
        <dbReference type="PROSITE" id="PS50240"/>
    </source>
</evidence>
<dbReference type="PANTHER" id="PTHR24257:SF17">
    <property type="match status" value="1"/>
</dbReference>
<name>A0A401PWD9_SCYTO</name>
<evidence type="ECO:0000256" key="2">
    <source>
        <dbReference type="ARBA" id="ARBA00024195"/>
    </source>
</evidence>
<dbReference type="InterPro" id="IPR050850">
    <property type="entry name" value="Peptidase_S1_Elastase_sf"/>
</dbReference>
<dbReference type="GO" id="GO:0006508">
    <property type="term" value="P:proteolysis"/>
    <property type="evidence" value="ECO:0007669"/>
    <property type="project" value="InterPro"/>
</dbReference>
<dbReference type="CDD" id="cd00190">
    <property type="entry name" value="Tryp_SPc"/>
    <property type="match status" value="1"/>
</dbReference>
<dbReference type="SUPFAM" id="SSF50494">
    <property type="entry name" value="Trypsin-like serine proteases"/>
    <property type="match status" value="1"/>
</dbReference>
<dbReference type="STRING" id="75743.A0A401PWD9"/>
<dbReference type="PROSITE" id="PS50240">
    <property type="entry name" value="TRYPSIN_DOM"/>
    <property type="match status" value="1"/>
</dbReference>
<accession>A0A401PWD9</accession>
<evidence type="ECO:0000313" key="5">
    <source>
        <dbReference type="Proteomes" id="UP000288216"/>
    </source>
</evidence>
<dbReference type="InterPro" id="IPR033116">
    <property type="entry name" value="TRYPSIN_SER"/>
</dbReference>
<dbReference type="OrthoDB" id="10061449at2759"/>
<dbReference type="EMBL" id="BFAA01010263">
    <property type="protein sequence ID" value="GCB77435.1"/>
    <property type="molecule type" value="Genomic_DNA"/>
</dbReference>
<proteinExistence type="inferred from homology"/>
<dbReference type="PANTHER" id="PTHR24257">
    <property type="entry name" value="CHYMOTRYPSIN-LIKE ELASTASE FAMILY MEMBER"/>
    <property type="match status" value="1"/>
</dbReference>
<dbReference type="Gene3D" id="2.40.10.10">
    <property type="entry name" value="Trypsin-like serine proteases"/>
    <property type="match status" value="2"/>
</dbReference>
<keyword evidence="5" id="KW-1185">Reference proteome</keyword>
<reference evidence="4 5" key="1">
    <citation type="journal article" date="2018" name="Nat. Ecol. Evol.">
        <title>Shark genomes provide insights into elasmobranch evolution and the origin of vertebrates.</title>
        <authorList>
            <person name="Hara Y"/>
            <person name="Yamaguchi K"/>
            <person name="Onimaru K"/>
            <person name="Kadota M"/>
            <person name="Koyanagi M"/>
            <person name="Keeley SD"/>
            <person name="Tatsumi K"/>
            <person name="Tanaka K"/>
            <person name="Motone F"/>
            <person name="Kageyama Y"/>
            <person name="Nozu R"/>
            <person name="Adachi N"/>
            <person name="Nishimura O"/>
            <person name="Nakagawa R"/>
            <person name="Tanegashima C"/>
            <person name="Kiyatake I"/>
            <person name="Matsumoto R"/>
            <person name="Murakumo K"/>
            <person name="Nishida K"/>
            <person name="Terakita A"/>
            <person name="Kuratani S"/>
            <person name="Sato K"/>
            <person name="Hyodo S Kuraku.S."/>
        </authorList>
    </citation>
    <scope>NUCLEOTIDE SEQUENCE [LARGE SCALE GENOMIC DNA]</scope>
</reference>
<keyword evidence="1" id="KW-1015">Disulfide bond</keyword>
<gene>
    <name evidence="4" type="ORF">scyTo_0016685</name>
</gene>
<evidence type="ECO:0000313" key="4">
    <source>
        <dbReference type="EMBL" id="GCB77435.1"/>
    </source>
</evidence>
<dbReference type="InterPro" id="IPR001314">
    <property type="entry name" value="Peptidase_S1A"/>
</dbReference>
<comment type="similarity">
    <text evidence="2">Belongs to the peptidase S1 family. CLIP subfamily.</text>
</comment>
<dbReference type="Proteomes" id="UP000288216">
    <property type="component" value="Unassembled WGS sequence"/>
</dbReference>
<dbReference type="FunFam" id="2.40.10.10:FF:000002">
    <property type="entry name" value="Transmembrane protease serine"/>
    <property type="match status" value="1"/>
</dbReference>